<organism evidence="2 3">
    <name type="scientific">Mycolicibacterium grossiae</name>
    <dbReference type="NCBI Taxonomy" id="1552759"/>
    <lineage>
        <taxon>Bacteria</taxon>
        <taxon>Bacillati</taxon>
        <taxon>Actinomycetota</taxon>
        <taxon>Actinomycetes</taxon>
        <taxon>Mycobacteriales</taxon>
        <taxon>Mycobacteriaceae</taxon>
        <taxon>Mycolicibacterium</taxon>
    </lineage>
</organism>
<evidence type="ECO:0000313" key="2">
    <source>
        <dbReference type="EMBL" id="OFJ50561.1"/>
    </source>
</evidence>
<dbReference type="EMBL" id="MCHX01000112">
    <property type="protein sequence ID" value="OFJ50561.1"/>
    <property type="molecule type" value="Genomic_DNA"/>
</dbReference>
<keyword evidence="1" id="KW-0732">Signal</keyword>
<proteinExistence type="predicted"/>
<dbReference type="GO" id="GO:0020037">
    <property type="term" value="F:heme binding"/>
    <property type="evidence" value="ECO:0007669"/>
    <property type="project" value="InterPro"/>
</dbReference>
<feature type="chain" id="PRO_5009451444" description="Hemophore-related protein" evidence="1">
    <location>
        <begin position="28"/>
        <end position="110"/>
    </location>
</feature>
<dbReference type="AlphaFoldDB" id="A0A1E8PWJ8"/>
<name>A0A1E8PWJ8_9MYCO</name>
<evidence type="ECO:0008006" key="4">
    <source>
        <dbReference type="Google" id="ProtNLM"/>
    </source>
</evidence>
<evidence type="ECO:0000256" key="1">
    <source>
        <dbReference type="SAM" id="SignalP"/>
    </source>
</evidence>
<keyword evidence="3" id="KW-1185">Reference proteome</keyword>
<dbReference type="Proteomes" id="UP000178953">
    <property type="component" value="Unassembled WGS sequence"/>
</dbReference>
<gene>
    <name evidence="2" type="ORF">BEL07_27500</name>
</gene>
<protein>
    <recommendedName>
        <fullName evidence="4">Hemophore-related protein</fullName>
    </recommendedName>
</protein>
<sequence length="110" mass="11516">MRLATKMMFVTSGVAMSLFAGSGMAAAAPDTEAIVNSTCTYPQIIAAVNAQDPAAGQQITSSPIATGYLQSFVASGPEQRRNYIAQAQAVPEITKYYGLINTVAATCNNY</sequence>
<accession>A0A1E8PWJ8</accession>
<dbReference type="RefSeq" id="WP_070356206.1">
    <property type="nucleotide sequence ID" value="NZ_CP043474.1"/>
</dbReference>
<dbReference type="InterPro" id="IPR032407">
    <property type="entry name" value="MHB"/>
</dbReference>
<feature type="signal peptide" evidence="1">
    <location>
        <begin position="1"/>
        <end position="27"/>
    </location>
</feature>
<dbReference type="NCBIfam" id="TIGR04529">
    <property type="entry name" value="MTB_hemophore"/>
    <property type="match status" value="1"/>
</dbReference>
<reference evidence="2 3" key="1">
    <citation type="submission" date="2016-09" db="EMBL/GenBank/DDBJ databases">
        <title>genome sequence of Mycobacterium sp. 739 SCH.</title>
        <authorList>
            <person name="Greninger A.L."/>
            <person name="Qin X."/>
            <person name="Jerome K."/>
            <person name="Vora S."/>
            <person name="Quinn K."/>
        </authorList>
    </citation>
    <scope>NUCLEOTIDE SEQUENCE [LARGE SCALE GENOMIC DNA]</scope>
    <source>
        <strain evidence="2 3">SCH</strain>
    </source>
</reference>
<comment type="caution">
    <text evidence="2">The sequence shown here is derived from an EMBL/GenBank/DDBJ whole genome shotgun (WGS) entry which is preliminary data.</text>
</comment>
<evidence type="ECO:0000313" key="3">
    <source>
        <dbReference type="Proteomes" id="UP000178953"/>
    </source>
</evidence>